<feature type="signal peptide" evidence="18">
    <location>
        <begin position="1"/>
        <end position="19"/>
    </location>
</feature>
<dbReference type="InterPro" id="IPR015683">
    <property type="entry name" value="Ionotropic_Glu_rcpt"/>
</dbReference>
<evidence type="ECO:0000256" key="6">
    <source>
        <dbReference type="ARBA" id="ARBA00022729"/>
    </source>
</evidence>
<evidence type="ECO:0000256" key="5">
    <source>
        <dbReference type="ARBA" id="ARBA00022692"/>
    </source>
</evidence>
<feature type="domain" description="Ionotropic glutamate receptor C-terminal" evidence="19">
    <location>
        <begin position="449"/>
        <end position="794"/>
    </location>
</feature>
<evidence type="ECO:0000256" key="10">
    <source>
        <dbReference type="ARBA" id="ARBA00023170"/>
    </source>
</evidence>
<evidence type="ECO:0000313" key="20">
    <source>
        <dbReference type="EMBL" id="KAK6942400.1"/>
    </source>
</evidence>
<comment type="similarity">
    <text evidence="2 15">Belongs to the glutamate-gated ion channel (TC 1.A.10.1) family.</text>
</comment>
<feature type="disulfide bond" evidence="16">
    <location>
        <begin position="742"/>
        <end position="798"/>
    </location>
</feature>
<keyword evidence="9 15" id="KW-0472">Membrane</keyword>
<evidence type="ECO:0000313" key="21">
    <source>
        <dbReference type="Proteomes" id="UP001370490"/>
    </source>
</evidence>
<evidence type="ECO:0000256" key="12">
    <source>
        <dbReference type="ARBA" id="ARBA00023286"/>
    </source>
</evidence>
<dbReference type="CDD" id="cd13686">
    <property type="entry name" value="GluR_Plant"/>
    <property type="match status" value="1"/>
</dbReference>
<evidence type="ECO:0000256" key="4">
    <source>
        <dbReference type="ARBA" id="ARBA00022448"/>
    </source>
</evidence>
<evidence type="ECO:0000256" key="9">
    <source>
        <dbReference type="ARBA" id="ARBA00023136"/>
    </source>
</evidence>
<evidence type="ECO:0000256" key="8">
    <source>
        <dbReference type="ARBA" id="ARBA00023065"/>
    </source>
</evidence>
<dbReference type="Pfam" id="PF01094">
    <property type="entry name" value="ANF_receptor"/>
    <property type="match status" value="1"/>
</dbReference>
<sequence length="926" mass="103807">MRFFLFLIVYVTIFCGFESKTLIDVGVILDMDSQVGEMAKFCISTALSDFYNVNPNYETRLILHTRDSKEDIVSAAFGALDLLKNVGVEAIIGPMRSTETKFVVELGGKAHVPIISFSATSPALSPIQNPYFVRAAQDDTAQVKAITAIVQGFEWREVVLIYEDTEYESEISPYLTDAFLEVDIRISCKSAIPSNANDDQILKELNKLRQMRVTVFLVHMSTSLGSRLFLLANKAGMVSEGYAWVITDALSISLDSIDPMVIDSMEGVLGIRPCISRSKNLKNFKGRWKRYFPLTNPKSTISELNTFGLWAYDAAWALAMAVERIGQLNSSLLHINNGNNTTDLSSLGVSQMGPMLLEEMLNTSFRGLSGKFHLVNGQLQPSAFEIFNVIGNGERIVGYWTPDEGISRELSSDGNAKYYSTSTSELKTIIWPGDTTTKPQGWAIPIVNELKIGIPFKQGFTEFVKIENPDTSKVNYSGFSIDVFLAVRDALPFKVHYKFLPYMVDNKSKGTYDELVYQIYNKSFDAVVGDVTIIANRSSFVDFTLPYSDSGVSMVVPATREKPKSMWTFMKPLTWDLWLTIAITWIVTGIAMWSIEHHVRTTLRDSNNRKLETIIWLPFYSLVLPENEPMENRWTKFVLVLWLALACILMQSYTASLSSILTVEHLQPKVLDVTELVERGYYVGYQEDSFVRDLLINQLNFEKSKLISYSTVEDYHEALSNGTVAAIFDEIPYIKLFLGKYCSKYVMAGPTYRTEGFGFAFPLGSPLVSYFSRAVLNVTEGKKIDNIQKRYFHEQSSCPEQTTIITTDTPSLTAYSFGGLFMIVIVAILVALMASKRISLLDMVNSYGQKFIFRYFRGTQTRTKPALEMGNRGGGVEINNPVVELEEISSQGGEVNDAEEIQAKNQASHEVISSQVGDHASINNKL</sequence>
<evidence type="ECO:0000256" key="13">
    <source>
        <dbReference type="ARBA" id="ARBA00023303"/>
    </source>
</evidence>
<organism evidence="20 21">
    <name type="scientific">Dillenia turbinata</name>
    <dbReference type="NCBI Taxonomy" id="194707"/>
    <lineage>
        <taxon>Eukaryota</taxon>
        <taxon>Viridiplantae</taxon>
        <taxon>Streptophyta</taxon>
        <taxon>Embryophyta</taxon>
        <taxon>Tracheophyta</taxon>
        <taxon>Spermatophyta</taxon>
        <taxon>Magnoliopsida</taxon>
        <taxon>eudicotyledons</taxon>
        <taxon>Gunneridae</taxon>
        <taxon>Pentapetalae</taxon>
        <taxon>Dilleniales</taxon>
        <taxon>Dilleniaceae</taxon>
        <taxon>Dillenia</taxon>
    </lineage>
</organism>
<dbReference type="Gene3D" id="3.40.190.10">
    <property type="entry name" value="Periplasmic binding protein-like II"/>
    <property type="match status" value="2"/>
</dbReference>
<comment type="caution">
    <text evidence="20">The sequence shown here is derived from an EMBL/GenBank/DDBJ whole genome shotgun (WGS) entry which is preliminary data.</text>
</comment>
<keyword evidence="10 15" id="KW-0675">Receptor</keyword>
<keyword evidence="21" id="KW-1185">Reference proteome</keyword>
<evidence type="ECO:0000256" key="3">
    <source>
        <dbReference type="ARBA" id="ARBA00011095"/>
    </source>
</evidence>
<keyword evidence="6 18" id="KW-0732">Signal</keyword>
<comment type="function">
    <text evidence="14">Glutamate-gated receptor that probably acts as a non-selective cation channel. May be involved in light-signal transduction and calcium homeostasis via the regulation of calcium influx into cells.</text>
</comment>
<dbReference type="GO" id="GO:0015276">
    <property type="term" value="F:ligand-gated monoatomic ion channel activity"/>
    <property type="evidence" value="ECO:0007669"/>
    <property type="project" value="InterPro"/>
</dbReference>
<dbReference type="PANTHER" id="PTHR34836:SF7">
    <property type="entry name" value="RECEPTOR LIGAND BINDING REGION DOMAIN-CONTAINING PROTEIN"/>
    <property type="match status" value="1"/>
</dbReference>
<evidence type="ECO:0000256" key="15">
    <source>
        <dbReference type="PIRNR" id="PIRNR037090"/>
    </source>
</evidence>
<dbReference type="SMART" id="SM00079">
    <property type="entry name" value="PBPe"/>
    <property type="match status" value="1"/>
</dbReference>
<dbReference type="PANTHER" id="PTHR34836">
    <property type="entry name" value="OS06G0188250 PROTEIN"/>
    <property type="match status" value="1"/>
</dbReference>
<evidence type="ECO:0000256" key="7">
    <source>
        <dbReference type="ARBA" id="ARBA00022989"/>
    </source>
</evidence>
<dbReference type="EMBL" id="JBAMMX010000004">
    <property type="protein sequence ID" value="KAK6942400.1"/>
    <property type="molecule type" value="Genomic_DNA"/>
</dbReference>
<keyword evidence="8 15" id="KW-0406">Ion transport</keyword>
<dbReference type="InterPro" id="IPR044440">
    <property type="entry name" value="GABAb_receptor_plant_PBP1"/>
</dbReference>
<feature type="transmembrane region" description="Helical" evidence="17">
    <location>
        <begin position="637"/>
        <end position="661"/>
    </location>
</feature>
<feature type="transmembrane region" description="Helical" evidence="17">
    <location>
        <begin position="575"/>
        <end position="595"/>
    </location>
</feature>
<dbReference type="Pfam" id="PF10613">
    <property type="entry name" value="Lig_chan-Glu_bd"/>
    <property type="match status" value="1"/>
</dbReference>
<comment type="function">
    <text evidence="15">Glutamate-gated receptor that probably acts as non-selective cation channel.</text>
</comment>
<dbReference type="SUPFAM" id="SSF53850">
    <property type="entry name" value="Periplasmic binding protein-like II"/>
    <property type="match status" value="1"/>
</dbReference>
<dbReference type="SUPFAM" id="SSF53822">
    <property type="entry name" value="Periplasmic binding protein-like I"/>
    <property type="match status" value="1"/>
</dbReference>
<keyword evidence="5 17" id="KW-0812">Transmembrane</keyword>
<reference evidence="20 21" key="1">
    <citation type="submission" date="2023-12" db="EMBL/GenBank/DDBJ databases">
        <title>A high-quality genome assembly for Dillenia turbinata (Dilleniales).</title>
        <authorList>
            <person name="Chanderbali A."/>
        </authorList>
    </citation>
    <scope>NUCLEOTIDE SEQUENCE [LARGE SCALE GENOMIC DNA]</scope>
    <source>
        <strain evidence="20">LSX21</strain>
        <tissue evidence="20">Leaf</tissue>
    </source>
</reference>
<evidence type="ECO:0000256" key="11">
    <source>
        <dbReference type="ARBA" id="ARBA00023180"/>
    </source>
</evidence>
<dbReference type="InterPro" id="IPR017103">
    <property type="entry name" value="Iontropic_Glu_rcpt_pln"/>
</dbReference>
<gene>
    <name evidence="20" type="ORF">RJ641_027777</name>
</gene>
<feature type="transmembrane region" description="Helical" evidence="17">
    <location>
        <begin position="812"/>
        <end position="834"/>
    </location>
</feature>
<evidence type="ECO:0000256" key="1">
    <source>
        <dbReference type="ARBA" id="ARBA00004141"/>
    </source>
</evidence>
<dbReference type="GO" id="GO:0016020">
    <property type="term" value="C:membrane"/>
    <property type="evidence" value="ECO:0007669"/>
    <property type="project" value="UniProtKB-SubCell"/>
</dbReference>
<dbReference type="FunFam" id="3.40.190.10:FF:000103">
    <property type="entry name" value="Glutamate receptor"/>
    <property type="match status" value="1"/>
</dbReference>
<dbReference type="Proteomes" id="UP001370490">
    <property type="component" value="Unassembled WGS sequence"/>
</dbReference>
<name>A0AAN8VYW1_9MAGN</name>
<dbReference type="CDD" id="cd19990">
    <property type="entry name" value="PBP1_GABAb_receptor_plant"/>
    <property type="match status" value="1"/>
</dbReference>
<dbReference type="InterPro" id="IPR001320">
    <property type="entry name" value="Iontro_rcpt_C"/>
</dbReference>
<evidence type="ECO:0000259" key="19">
    <source>
        <dbReference type="SMART" id="SM00079"/>
    </source>
</evidence>
<dbReference type="Gene3D" id="3.40.50.2300">
    <property type="match status" value="2"/>
</dbReference>
<evidence type="ECO:0000256" key="2">
    <source>
        <dbReference type="ARBA" id="ARBA00008685"/>
    </source>
</evidence>
<accession>A0AAN8VYW1</accession>
<dbReference type="FunFam" id="3.40.50.2300:FF:000310">
    <property type="entry name" value="Glutamate receptor"/>
    <property type="match status" value="1"/>
</dbReference>
<comment type="subcellular location">
    <subcellularLocation>
        <location evidence="1">Membrane</location>
        <topology evidence="1">Multi-pass membrane protein</topology>
    </subcellularLocation>
</comment>
<dbReference type="InterPro" id="IPR028082">
    <property type="entry name" value="Peripla_BP_I"/>
</dbReference>
<dbReference type="AlphaFoldDB" id="A0AAN8VYW1"/>
<keyword evidence="12 15" id="KW-1071">Ligand-gated ion channel</keyword>
<keyword evidence="11" id="KW-0325">Glycoprotein</keyword>
<feature type="chain" id="PRO_5042814063" description="Glutamate receptor" evidence="18">
    <location>
        <begin position="20"/>
        <end position="926"/>
    </location>
</feature>
<keyword evidence="4 15" id="KW-0813">Transport</keyword>
<comment type="subunit">
    <text evidence="3">May form heteromers.</text>
</comment>
<evidence type="ECO:0000256" key="18">
    <source>
        <dbReference type="SAM" id="SignalP"/>
    </source>
</evidence>
<dbReference type="InterPro" id="IPR001828">
    <property type="entry name" value="ANF_lig-bd_rcpt"/>
</dbReference>
<dbReference type="InterPro" id="IPR019594">
    <property type="entry name" value="Glu/Gly-bd"/>
</dbReference>
<dbReference type="FunFam" id="3.40.50.2300:FF:000188">
    <property type="entry name" value="Glutamate receptor"/>
    <property type="match status" value="1"/>
</dbReference>
<keyword evidence="7 17" id="KW-1133">Transmembrane helix</keyword>
<dbReference type="PIRSF" id="PIRSF037090">
    <property type="entry name" value="Iontro_Glu-like_rcpt_pln"/>
    <property type="match status" value="1"/>
</dbReference>
<evidence type="ECO:0000256" key="17">
    <source>
        <dbReference type="SAM" id="Phobius"/>
    </source>
</evidence>
<keyword evidence="13 15" id="KW-0407">Ion channel</keyword>
<evidence type="ECO:0000256" key="16">
    <source>
        <dbReference type="PIRSR" id="PIRSR037090-50"/>
    </source>
</evidence>
<protein>
    <recommendedName>
        <fullName evidence="15">Glutamate receptor</fullName>
    </recommendedName>
</protein>
<keyword evidence="16" id="KW-1015">Disulfide bond</keyword>
<evidence type="ECO:0000256" key="14">
    <source>
        <dbReference type="ARBA" id="ARBA00049638"/>
    </source>
</evidence>
<dbReference type="Gene3D" id="1.10.287.70">
    <property type="match status" value="1"/>
</dbReference>
<dbReference type="Pfam" id="PF00060">
    <property type="entry name" value="Lig_chan"/>
    <property type="match status" value="1"/>
</dbReference>
<proteinExistence type="inferred from homology"/>